<dbReference type="InterPro" id="IPR003661">
    <property type="entry name" value="HisK_dim/P_dom"/>
</dbReference>
<dbReference type="EMBL" id="CP036426">
    <property type="protein sequence ID" value="QDV34345.1"/>
    <property type="molecule type" value="Genomic_DNA"/>
</dbReference>
<proteinExistence type="predicted"/>
<dbReference type="SMART" id="SM00091">
    <property type="entry name" value="PAS"/>
    <property type="match status" value="2"/>
</dbReference>
<evidence type="ECO:0000259" key="8">
    <source>
        <dbReference type="PROSITE" id="PS50109"/>
    </source>
</evidence>
<name>A0A518H0H4_9BACT</name>
<dbReference type="Pfam" id="PF00072">
    <property type="entry name" value="Response_reg"/>
    <property type="match status" value="2"/>
</dbReference>
<dbReference type="PROSITE" id="PS50113">
    <property type="entry name" value="PAC"/>
    <property type="match status" value="1"/>
</dbReference>
<dbReference type="KEGG" id="tpla:ElP_22300"/>
<dbReference type="CDD" id="cd00130">
    <property type="entry name" value="PAS"/>
    <property type="match status" value="1"/>
</dbReference>
<comment type="catalytic activity">
    <reaction evidence="1">
        <text>ATP + protein L-histidine = ADP + protein N-phospho-L-histidine.</text>
        <dbReference type="EC" id="2.7.13.3"/>
    </reaction>
</comment>
<dbReference type="InterPro" id="IPR036890">
    <property type="entry name" value="HATPase_C_sf"/>
</dbReference>
<evidence type="ECO:0000313" key="13">
    <source>
        <dbReference type="Proteomes" id="UP000317835"/>
    </source>
</evidence>
<sequence>MDADDRNPTVDSLRQALSAATRRADQAEQALEAIYAGEADAILVPAGSGPQVFIREGADRPYRAIVELMAQGVAVCDAEGRVLRSNDALADLLGLPADRVIGRPVAALFDPDSIGHLEALVASARSGSERRDSVLLRLLGPDGATLPAAVGVGTLELDGLDAFLVTVTDLSHQKRDEELLASERLARSIIEQAVDAIVVCDPEGRVLRASREAHRLCGGNPLLRPFVEAFPLRQTGSGPEGSGVSPDAPPLPPAEVFGEEPVRNREVALACGDRRDVLLLNSGPIRDEVGRRLAYVVTMTDVTPQKRAQARLVEADRRKDEFLAMLAHELRNPLAAIAYGVALLRGGGGGAPDDEVAAILERQVAHMRWMVDDLLDVARVERGRIALRPDTVDLGELADQATRAVRPSAEAKGHALALDRLPGPIWVKADATRLEQVIVNLLTNAVKYTPPGGRIRLAIGPDPGAEGRLLISVQDNGLGLTPEMRERVFDLFSQAERSLDRKEGGLGIGLTLVRRLVELHGGKVEVASDGPGLGSTFRVRLPAAEPPDPAERPEEPEDDRAAIGPARHVLLIDDNRDMGTALARLLRAEGHRVDLAHDGPSGLERAEQLRPEVLVVDLGLPGMDGYELARRLRRAPWMADRRLISLSGYGGVEDRKRSITSGFDRHVTKPVDLRRLDRYIRGACDASAGGEAGGVGGPDPAEPGRSTYRILLVEDQQSLAEVARRVLQRIGHEVELAADVPSALEAARRFLPDVILCDLHLNAPMDGLEVARAVRLEPELADARLIAVTGRDGQAARDRSLASGFDLHLTKPVDFTEVDRYVEQARRR</sequence>
<protein>
    <recommendedName>
        <fullName evidence="2">histidine kinase</fullName>
        <ecNumber evidence="2">2.7.13.3</ecNumber>
    </recommendedName>
</protein>
<dbReference type="NCBIfam" id="TIGR00229">
    <property type="entry name" value="sensory_box"/>
    <property type="match status" value="1"/>
</dbReference>
<dbReference type="Proteomes" id="UP000317835">
    <property type="component" value="Chromosome"/>
</dbReference>
<evidence type="ECO:0000259" key="11">
    <source>
        <dbReference type="PROSITE" id="PS50113"/>
    </source>
</evidence>
<dbReference type="Gene3D" id="3.40.50.2300">
    <property type="match status" value="2"/>
</dbReference>
<keyword evidence="5 12" id="KW-0418">Kinase</keyword>
<dbReference type="Pfam" id="PF02518">
    <property type="entry name" value="HATPase_c"/>
    <property type="match status" value="1"/>
</dbReference>
<dbReference type="Gene3D" id="3.30.450.20">
    <property type="entry name" value="PAS domain"/>
    <property type="match status" value="2"/>
</dbReference>
<dbReference type="InterPro" id="IPR013656">
    <property type="entry name" value="PAS_4"/>
</dbReference>
<dbReference type="InterPro" id="IPR001789">
    <property type="entry name" value="Sig_transdc_resp-reg_receiver"/>
</dbReference>
<dbReference type="InterPro" id="IPR000700">
    <property type="entry name" value="PAS-assoc_C"/>
</dbReference>
<dbReference type="PROSITE" id="PS50112">
    <property type="entry name" value="PAS"/>
    <property type="match status" value="2"/>
</dbReference>
<dbReference type="InterPro" id="IPR011006">
    <property type="entry name" value="CheY-like_superfamily"/>
</dbReference>
<keyword evidence="4 12" id="KW-0808">Transferase</keyword>
<dbReference type="SMART" id="SM00388">
    <property type="entry name" value="HisKA"/>
    <property type="match status" value="1"/>
</dbReference>
<feature type="domain" description="Histidine kinase" evidence="8">
    <location>
        <begin position="325"/>
        <end position="545"/>
    </location>
</feature>
<evidence type="ECO:0000256" key="7">
    <source>
        <dbReference type="SAM" id="MobiDB-lite"/>
    </source>
</evidence>
<feature type="domain" description="PAS" evidence="10">
    <location>
        <begin position="58"/>
        <end position="128"/>
    </location>
</feature>
<evidence type="ECO:0000256" key="6">
    <source>
        <dbReference type="PROSITE-ProRule" id="PRU00169"/>
    </source>
</evidence>
<dbReference type="CDD" id="cd17580">
    <property type="entry name" value="REC_2_DhkD-like"/>
    <property type="match status" value="1"/>
</dbReference>
<dbReference type="PROSITE" id="PS50109">
    <property type="entry name" value="HIS_KIN"/>
    <property type="match status" value="1"/>
</dbReference>
<dbReference type="Pfam" id="PF13188">
    <property type="entry name" value="PAS_8"/>
    <property type="match status" value="1"/>
</dbReference>
<dbReference type="SMART" id="SM00387">
    <property type="entry name" value="HATPase_c"/>
    <property type="match status" value="1"/>
</dbReference>
<dbReference type="InterPro" id="IPR005467">
    <property type="entry name" value="His_kinase_dom"/>
</dbReference>
<evidence type="ECO:0000259" key="10">
    <source>
        <dbReference type="PROSITE" id="PS50112"/>
    </source>
</evidence>
<evidence type="ECO:0000256" key="5">
    <source>
        <dbReference type="ARBA" id="ARBA00022777"/>
    </source>
</evidence>
<evidence type="ECO:0000313" key="12">
    <source>
        <dbReference type="EMBL" id="QDV34345.1"/>
    </source>
</evidence>
<feature type="modified residue" description="4-aspartylphosphate" evidence="6">
    <location>
        <position position="758"/>
    </location>
</feature>
<dbReference type="InterPro" id="IPR000014">
    <property type="entry name" value="PAS"/>
</dbReference>
<accession>A0A518H0H4</accession>
<dbReference type="InterPro" id="IPR003594">
    <property type="entry name" value="HATPase_dom"/>
</dbReference>
<dbReference type="Pfam" id="PF00512">
    <property type="entry name" value="HisKA"/>
    <property type="match status" value="1"/>
</dbReference>
<organism evidence="12 13">
    <name type="scientific">Tautonia plasticadhaerens</name>
    <dbReference type="NCBI Taxonomy" id="2527974"/>
    <lineage>
        <taxon>Bacteria</taxon>
        <taxon>Pseudomonadati</taxon>
        <taxon>Planctomycetota</taxon>
        <taxon>Planctomycetia</taxon>
        <taxon>Isosphaerales</taxon>
        <taxon>Isosphaeraceae</taxon>
        <taxon>Tautonia</taxon>
    </lineage>
</organism>
<feature type="region of interest" description="Disordered" evidence="7">
    <location>
        <begin position="535"/>
        <end position="563"/>
    </location>
</feature>
<feature type="domain" description="PAC" evidence="11">
    <location>
        <begin position="263"/>
        <end position="314"/>
    </location>
</feature>
<feature type="domain" description="Response regulatory" evidence="9">
    <location>
        <begin position="568"/>
        <end position="684"/>
    </location>
</feature>
<dbReference type="GO" id="GO:0000155">
    <property type="term" value="F:phosphorelay sensor kinase activity"/>
    <property type="evidence" value="ECO:0007669"/>
    <property type="project" value="InterPro"/>
</dbReference>
<dbReference type="CDD" id="cd00082">
    <property type="entry name" value="HisKA"/>
    <property type="match status" value="1"/>
</dbReference>
<dbReference type="SUPFAM" id="SSF55785">
    <property type="entry name" value="PYP-like sensor domain (PAS domain)"/>
    <property type="match status" value="2"/>
</dbReference>
<dbReference type="Gene3D" id="1.10.287.130">
    <property type="match status" value="1"/>
</dbReference>
<feature type="domain" description="PAS" evidence="10">
    <location>
        <begin position="182"/>
        <end position="218"/>
    </location>
</feature>
<dbReference type="FunFam" id="3.30.565.10:FF:000006">
    <property type="entry name" value="Sensor histidine kinase WalK"/>
    <property type="match status" value="1"/>
</dbReference>
<evidence type="ECO:0000256" key="4">
    <source>
        <dbReference type="ARBA" id="ARBA00022679"/>
    </source>
</evidence>
<feature type="modified residue" description="4-aspartylphosphate" evidence="6">
    <location>
        <position position="617"/>
    </location>
</feature>
<dbReference type="EC" id="2.7.13.3" evidence="2"/>
<dbReference type="InterPro" id="IPR035965">
    <property type="entry name" value="PAS-like_dom_sf"/>
</dbReference>
<dbReference type="PANTHER" id="PTHR43547">
    <property type="entry name" value="TWO-COMPONENT HISTIDINE KINASE"/>
    <property type="match status" value="1"/>
</dbReference>
<dbReference type="PROSITE" id="PS50110">
    <property type="entry name" value="RESPONSE_REGULATORY"/>
    <property type="match status" value="2"/>
</dbReference>
<gene>
    <name evidence="12" type="primary">todS_2</name>
    <name evidence="12" type="ORF">ElP_22300</name>
</gene>
<dbReference type="AlphaFoldDB" id="A0A518H0H4"/>
<dbReference type="InterPro" id="IPR036097">
    <property type="entry name" value="HisK_dim/P_sf"/>
</dbReference>
<dbReference type="SMART" id="SM00448">
    <property type="entry name" value="REC"/>
    <property type="match status" value="2"/>
</dbReference>
<evidence type="ECO:0000256" key="2">
    <source>
        <dbReference type="ARBA" id="ARBA00012438"/>
    </source>
</evidence>
<reference evidence="12 13" key="1">
    <citation type="submission" date="2019-02" db="EMBL/GenBank/DDBJ databases">
        <title>Deep-cultivation of Planctomycetes and their phenomic and genomic characterization uncovers novel biology.</title>
        <authorList>
            <person name="Wiegand S."/>
            <person name="Jogler M."/>
            <person name="Boedeker C."/>
            <person name="Pinto D."/>
            <person name="Vollmers J."/>
            <person name="Rivas-Marin E."/>
            <person name="Kohn T."/>
            <person name="Peeters S.H."/>
            <person name="Heuer A."/>
            <person name="Rast P."/>
            <person name="Oberbeckmann S."/>
            <person name="Bunk B."/>
            <person name="Jeske O."/>
            <person name="Meyerdierks A."/>
            <person name="Storesund J.E."/>
            <person name="Kallscheuer N."/>
            <person name="Luecker S."/>
            <person name="Lage O.M."/>
            <person name="Pohl T."/>
            <person name="Merkel B.J."/>
            <person name="Hornburger P."/>
            <person name="Mueller R.-W."/>
            <person name="Bruemmer F."/>
            <person name="Labrenz M."/>
            <person name="Spormann A.M."/>
            <person name="Op den Camp H."/>
            <person name="Overmann J."/>
            <person name="Amann R."/>
            <person name="Jetten M.S.M."/>
            <person name="Mascher T."/>
            <person name="Medema M.H."/>
            <person name="Devos D.P."/>
            <person name="Kaster A.-K."/>
            <person name="Ovreas L."/>
            <person name="Rohde M."/>
            <person name="Galperin M.Y."/>
            <person name="Jogler C."/>
        </authorList>
    </citation>
    <scope>NUCLEOTIDE SEQUENCE [LARGE SCALE GENOMIC DNA]</scope>
    <source>
        <strain evidence="12 13">ElP</strain>
    </source>
</reference>
<dbReference type="CDD" id="cd16922">
    <property type="entry name" value="HATPase_EvgS-ArcB-TorS-like"/>
    <property type="match status" value="1"/>
</dbReference>
<dbReference type="SUPFAM" id="SSF52172">
    <property type="entry name" value="CheY-like"/>
    <property type="match status" value="2"/>
</dbReference>
<dbReference type="SUPFAM" id="SSF55874">
    <property type="entry name" value="ATPase domain of HSP90 chaperone/DNA topoisomerase II/histidine kinase"/>
    <property type="match status" value="1"/>
</dbReference>
<dbReference type="InterPro" id="IPR004358">
    <property type="entry name" value="Sig_transdc_His_kin-like_C"/>
</dbReference>
<evidence type="ECO:0000256" key="3">
    <source>
        <dbReference type="ARBA" id="ARBA00022553"/>
    </source>
</evidence>
<evidence type="ECO:0000259" key="9">
    <source>
        <dbReference type="PROSITE" id="PS50110"/>
    </source>
</evidence>
<feature type="domain" description="Response regulatory" evidence="9">
    <location>
        <begin position="709"/>
        <end position="826"/>
    </location>
</feature>
<dbReference type="Gene3D" id="3.30.565.10">
    <property type="entry name" value="Histidine kinase-like ATPase, C-terminal domain"/>
    <property type="match status" value="1"/>
</dbReference>
<evidence type="ECO:0000256" key="1">
    <source>
        <dbReference type="ARBA" id="ARBA00000085"/>
    </source>
</evidence>
<feature type="region of interest" description="Disordered" evidence="7">
    <location>
        <begin position="234"/>
        <end position="259"/>
    </location>
</feature>
<keyword evidence="13" id="KW-1185">Reference proteome</keyword>
<dbReference type="PANTHER" id="PTHR43547:SF2">
    <property type="entry name" value="HYBRID SIGNAL TRANSDUCTION HISTIDINE KINASE C"/>
    <property type="match status" value="1"/>
</dbReference>
<dbReference type="Pfam" id="PF08448">
    <property type="entry name" value="PAS_4"/>
    <property type="match status" value="1"/>
</dbReference>
<dbReference type="SUPFAM" id="SSF47384">
    <property type="entry name" value="Homodimeric domain of signal transducing histidine kinase"/>
    <property type="match status" value="1"/>
</dbReference>
<dbReference type="PRINTS" id="PR00344">
    <property type="entry name" value="BCTRLSENSOR"/>
</dbReference>
<keyword evidence="3 6" id="KW-0597">Phosphoprotein</keyword>